<reference evidence="1 2" key="1">
    <citation type="journal article" date="2019" name="Commun. Biol.">
        <title>The bagworm genome reveals a unique fibroin gene that provides high tensile strength.</title>
        <authorList>
            <person name="Kono N."/>
            <person name="Nakamura H."/>
            <person name="Ohtoshi R."/>
            <person name="Tomita M."/>
            <person name="Numata K."/>
            <person name="Arakawa K."/>
        </authorList>
    </citation>
    <scope>NUCLEOTIDE SEQUENCE [LARGE SCALE GENOMIC DNA]</scope>
</reference>
<sequence length="139" mass="15658">MLILFSIYDNLNSDKRTIVTFLDLAKAFDTVNHVILLNKLERYGIRGVANNLIKDYLDNRVQTSFVPKGCHWDPINKPSLSVCQSASWLYLMNRDSYRGISSRSKRLSAAPDAGVSTAYDARSRVACDVRDDMAIVLLV</sequence>
<dbReference type="Proteomes" id="UP000299102">
    <property type="component" value="Unassembled WGS sequence"/>
</dbReference>
<dbReference type="STRING" id="151549.A0A4C1SHT6"/>
<evidence type="ECO:0000313" key="1">
    <source>
        <dbReference type="EMBL" id="GBP00690.1"/>
    </source>
</evidence>
<keyword evidence="2" id="KW-1185">Reference proteome</keyword>
<name>A0A4C1SHT6_EUMVA</name>
<accession>A0A4C1SHT6</accession>
<dbReference type="OrthoDB" id="414730at2759"/>
<protein>
    <submittedName>
        <fullName evidence="1">Uncharacterized protein</fullName>
    </submittedName>
</protein>
<dbReference type="EMBL" id="BGZK01003384">
    <property type="protein sequence ID" value="GBP00690.1"/>
    <property type="molecule type" value="Genomic_DNA"/>
</dbReference>
<gene>
    <name evidence="1" type="ORF">EVAR_101026_1</name>
</gene>
<organism evidence="1 2">
    <name type="scientific">Eumeta variegata</name>
    <name type="common">Bagworm moth</name>
    <name type="synonym">Eumeta japonica</name>
    <dbReference type="NCBI Taxonomy" id="151549"/>
    <lineage>
        <taxon>Eukaryota</taxon>
        <taxon>Metazoa</taxon>
        <taxon>Ecdysozoa</taxon>
        <taxon>Arthropoda</taxon>
        <taxon>Hexapoda</taxon>
        <taxon>Insecta</taxon>
        <taxon>Pterygota</taxon>
        <taxon>Neoptera</taxon>
        <taxon>Endopterygota</taxon>
        <taxon>Lepidoptera</taxon>
        <taxon>Glossata</taxon>
        <taxon>Ditrysia</taxon>
        <taxon>Tineoidea</taxon>
        <taxon>Psychidae</taxon>
        <taxon>Oiketicinae</taxon>
        <taxon>Eumeta</taxon>
    </lineage>
</organism>
<comment type="caution">
    <text evidence="1">The sequence shown here is derived from an EMBL/GenBank/DDBJ whole genome shotgun (WGS) entry which is preliminary data.</text>
</comment>
<evidence type="ECO:0000313" key="2">
    <source>
        <dbReference type="Proteomes" id="UP000299102"/>
    </source>
</evidence>
<dbReference type="AlphaFoldDB" id="A0A4C1SHT6"/>
<proteinExistence type="predicted"/>